<name>A0AAU8DPG0_9ACTN</name>
<accession>A0AAU8DPG0</accession>
<evidence type="ECO:0000313" key="3">
    <source>
        <dbReference type="EMBL" id="XCG64172.1"/>
    </source>
</evidence>
<organism evidence="3">
    <name type="scientific">Nakamurella sp. A5-74</name>
    <dbReference type="NCBI Taxonomy" id="3158264"/>
    <lineage>
        <taxon>Bacteria</taxon>
        <taxon>Bacillati</taxon>
        <taxon>Actinomycetota</taxon>
        <taxon>Actinomycetes</taxon>
        <taxon>Nakamurellales</taxon>
        <taxon>Nakamurellaceae</taxon>
        <taxon>Nakamurella</taxon>
    </lineage>
</organism>
<dbReference type="PROSITE" id="PS00571">
    <property type="entry name" value="AMIDASES"/>
    <property type="match status" value="1"/>
</dbReference>
<evidence type="ECO:0000259" key="2">
    <source>
        <dbReference type="Pfam" id="PF01425"/>
    </source>
</evidence>
<comment type="similarity">
    <text evidence="1">Belongs to the amidase family.</text>
</comment>
<dbReference type="InterPro" id="IPR000120">
    <property type="entry name" value="Amidase"/>
</dbReference>
<dbReference type="Gene3D" id="3.90.1300.10">
    <property type="entry name" value="Amidase signature (AS) domain"/>
    <property type="match status" value="1"/>
</dbReference>
<dbReference type="InterPro" id="IPR023631">
    <property type="entry name" value="Amidase_dom"/>
</dbReference>
<protein>
    <submittedName>
        <fullName evidence="3">Amidase</fullName>
    </submittedName>
</protein>
<dbReference type="RefSeq" id="WP_353649785.1">
    <property type="nucleotide sequence ID" value="NZ_CP159218.1"/>
</dbReference>
<sequence length="375" mass="38366">MNEWILRLDEGPADGPRLAVKDAIDVAGYPTTVGSPALRDRAPAAADAPCIATARAFGARIVGKTNLHELCFGTTGLNPAFGHPANPRWPDLVPGGSSSGSAVAVALGEADVAFGTDTGCSVRMPAACCGIAGLKTTHGRISIDGVWPLAPSFDTIGPLARDVAGLVLGMQMLVPGFSIEGIRPATTVGRLAAPPGVPVDPTFDAAVDRALAAAGFASEPVALAGWDRAASSFAVMIDFEAWQSSGRLLATGLVQDYVARRLGPCEQVTTEAYTNARRTATTWTAEVLALLQRCEVLALPTLSHAPVPVGDKAVMGNGLNLPFNVAGTPAISIPVGPNPGESLQLIAAPGGEELLLATAAVVERAVGTLPRLYTG</sequence>
<dbReference type="AlphaFoldDB" id="A0AAU8DPG0"/>
<dbReference type="GO" id="GO:0003824">
    <property type="term" value="F:catalytic activity"/>
    <property type="evidence" value="ECO:0007669"/>
    <property type="project" value="InterPro"/>
</dbReference>
<dbReference type="SUPFAM" id="SSF75304">
    <property type="entry name" value="Amidase signature (AS) enzymes"/>
    <property type="match status" value="1"/>
</dbReference>
<dbReference type="Pfam" id="PF01425">
    <property type="entry name" value="Amidase"/>
    <property type="match status" value="1"/>
</dbReference>
<dbReference type="PANTHER" id="PTHR11895">
    <property type="entry name" value="TRANSAMIDASE"/>
    <property type="match status" value="1"/>
</dbReference>
<proteinExistence type="inferred from homology"/>
<feature type="domain" description="Amidase" evidence="2">
    <location>
        <begin position="11"/>
        <end position="172"/>
    </location>
</feature>
<dbReference type="InterPro" id="IPR020556">
    <property type="entry name" value="Amidase_CS"/>
</dbReference>
<evidence type="ECO:0000256" key="1">
    <source>
        <dbReference type="ARBA" id="ARBA00009199"/>
    </source>
</evidence>
<dbReference type="InterPro" id="IPR036928">
    <property type="entry name" value="AS_sf"/>
</dbReference>
<gene>
    <name evidence="3" type="ORF">ABLG96_02155</name>
</gene>
<dbReference type="PANTHER" id="PTHR11895:SF7">
    <property type="entry name" value="GLUTAMYL-TRNA(GLN) AMIDOTRANSFERASE SUBUNIT A, MITOCHONDRIAL"/>
    <property type="match status" value="1"/>
</dbReference>
<dbReference type="EMBL" id="CP159218">
    <property type="protein sequence ID" value="XCG64172.1"/>
    <property type="molecule type" value="Genomic_DNA"/>
</dbReference>
<reference evidence="3" key="1">
    <citation type="submission" date="2024-05" db="EMBL/GenBank/DDBJ databases">
        <authorList>
            <person name="Cai S.Y."/>
            <person name="Jin L.M."/>
            <person name="Li H.R."/>
        </authorList>
    </citation>
    <scope>NUCLEOTIDE SEQUENCE</scope>
    <source>
        <strain evidence="3">A5-74</strain>
    </source>
</reference>